<evidence type="ECO:0000259" key="3">
    <source>
        <dbReference type="Pfam" id="PF12830"/>
    </source>
</evidence>
<dbReference type="Gene3D" id="1.25.10.10">
    <property type="entry name" value="Leucine-rich Repeat Variant"/>
    <property type="match status" value="1"/>
</dbReference>
<evidence type="ECO:0000313" key="4">
    <source>
        <dbReference type="EMBL" id="KAK0619825.1"/>
    </source>
</evidence>
<keyword evidence="1" id="KW-0677">Repeat</keyword>
<dbReference type="EMBL" id="JAULSU010000004">
    <property type="protein sequence ID" value="KAK0619825.1"/>
    <property type="molecule type" value="Genomic_DNA"/>
</dbReference>
<dbReference type="PANTHER" id="PTHR21704">
    <property type="entry name" value="NIPPED-B-LIKE PROTEIN DELANGIN SCC2-RELATED"/>
    <property type="match status" value="1"/>
</dbReference>
<dbReference type="GO" id="GO:1990414">
    <property type="term" value="P:replication-born double-strand break repair via sister chromatid exchange"/>
    <property type="evidence" value="ECO:0007669"/>
    <property type="project" value="TreeGrafter"/>
</dbReference>
<feature type="compositionally biased region" description="Polar residues" evidence="2">
    <location>
        <begin position="279"/>
        <end position="294"/>
    </location>
</feature>
<dbReference type="SUPFAM" id="SSF48371">
    <property type="entry name" value="ARM repeat"/>
    <property type="match status" value="1"/>
</dbReference>
<feature type="domain" description="Sister chromatid cohesion C-terminal" evidence="3">
    <location>
        <begin position="1486"/>
        <end position="1678"/>
    </location>
</feature>
<dbReference type="InterPro" id="IPR024986">
    <property type="entry name" value="Nipped-B_C"/>
</dbReference>
<dbReference type="InterPro" id="IPR016024">
    <property type="entry name" value="ARM-type_fold"/>
</dbReference>
<dbReference type="GO" id="GO:0034087">
    <property type="term" value="P:establishment of mitotic sister chromatid cohesion"/>
    <property type="evidence" value="ECO:0007669"/>
    <property type="project" value="TreeGrafter"/>
</dbReference>
<feature type="compositionally biased region" description="Basic residues" evidence="2">
    <location>
        <begin position="1849"/>
        <end position="1881"/>
    </location>
</feature>
<accession>A0AA39WQN9</accession>
<feature type="compositionally biased region" description="Pro residues" evidence="2">
    <location>
        <begin position="178"/>
        <end position="188"/>
    </location>
</feature>
<dbReference type="GO" id="GO:0071169">
    <property type="term" value="P:establishment of protein localization to chromatin"/>
    <property type="evidence" value="ECO:0007669"/>
    <property type="project" value="TreeGrafter"/>
</dbReference>
<dbReference type="GO" id="GO:0140588">
    <property type="term" value="P:chromatin looping"/>
    <property type="evidence" value="ECO:0007669"/>
    <property type="project" value="InterPro"/>
</dbReference>
<keyword evidence="1" id="KW-0539">Nucleus</keyword>
<feature type="compositionally biased region" description="Acidic residues" evidence="2">
    <location>
        <begin position="1886"/>
        <end position="1898"/>
    </location>
</feature>
<dbReference type="PANTHER" id="PTHR21704:SF18">
    <property type="entry name" value="NIPPED-B-LIKE PROTEIN"/>
    <property type="match status" value="1"/>
</dbReference>
<gene>
    <name evidence="4" type="ORF">B0T14DRAFT_430278</name>
</gene>
<evidence type="ECO:0000256" key="1">
    <source>
        <dbReference type="RuleBase" id="RU364107"/>
    </source>
</evidence>
<dbReference type="InterPro" id="IPR033031">
    <property type="entry name" value="Scc2/Nipped-B"/>
</dbReference>
<evidence type="ECO:0000313" key="5">
    <source>
        <dbReference type="Proteomes" id="UP001175000"/>
    </source>
</evidence>
<feature type="region of interest" description="Disordered" evidence="2">
    <location>
        <begin position="1"/>
        <end position="32"/>
    </location>
</feature>
<comment type="similarity">
    <text evidence="1">Belongs to the SCC2/Nipped-B family.</text>
</comment>
<feature type="region of interest" description="Disordered" evidence="2">
    <location>
        <begin position="309"/>
        <end position="342"/>
    </location>
</feature>
<sequence length="1898" mass="209554">MSTPRPAAHNGGPAGNSFSQPSAGSSQSRSRPFTLCDALPYTPFTSIVPFDSGILPAPTIGSASPAPSLIDLVSSQEFDALNQEALGHDPLPRRLQQTVNQVQHLMERNGSTEFKFKVGPRSNSASSEKHASWASTLTPTSKMVFDQTPTAFRYPTPDTPTQSPPPNRQQVEARAPTAPKPSPKPSPLVPKAEQLKSNSAAKKNKHAHAQNAARLEIVLPTKSQLEQSASFVKSSASPKLSSAVTPVSQIPRQPPQLERPPVLSPQGVVKPKDEASPLTPKQQPTKGPSGSQKTGIAVELPKSAFNKSEYLIVPDEPEEPTNLSARKRKREGFDDGDGYGESLDMRQRSDAAFHDLKVFLQHVQHAEQIYNPQTESGSEYIILTLENETTLSSQAQTKAQTLLNKAINLNCFESAPLDDLLRLQRLCDNALKQLESLDYKVEASWAAADGEHWLRQLPSLQTTILAARTSLRMMCGGRKDKQLYSDNVIERCLDLIKGITDGIVIPIAELRSSGDGAELFKYLSPSKKKIVALFNDCQKLFTLMATLISKVETSGTVTSGLEYAASRLVFMETANAEKDSVIDTQRFDGLRLAAMDMLSQIFLLNPMQRRGIFDDILSSLEKLPVGKRARSFKLVDGTSIMPVSALIMRLVQTSAGKVDGARHGGRSTVLQSIEDDDEEEVIGNTNGTTRFSIGDEEQAASEHGKAIEELCSIATPLVDEAKRDANYVVQFIVSRALKSTKSGDTPFRNLLDLFVEDFTLCLDNPDWPAAEMLLVSLMIAMSNIHQAGKSVPAKNMAIEVLGNMGAAISKLRGHVRKTASALDVRDADELGLFLRDLASSALEQTEQPEHMVAWTGPYRATLEYLQSRFAEDPHLSSAITLTISNWAHQVHATCRFADSDPERDCKLGRLAYRLRQMIQDRQWLSNQFSFKEVSTTQARLSYAIILLQSPLCSRFRHIMEVLLRGTTSDQPTIKSRSLKSINQVLEADPSILDSRGAGRKNYIVELIESCLMDPSVQVRDSALNLIGKCIGLRPALEDTFIGYILMRFYDSGLGVRKRAMKLAKDIYLRNNNKKLRSRIAESLIRRTLDQEESVKELALQMMEEIWFAPFHDGESSAILRTSLADHVSLMVQTVKDGRQDKEPGSPQLPALSPILERMLQTLLAPESKSAQSSAPVCKKLVASMFELIDNGDSTDPDTLSSRDVLSVLVLFAKADANLFTFEQLCLLKPVIQSISTNQDSASNRAVVTIYRRVLPQLSTAHSSFLSEVRNLLLPVVIRVHRSLADDIVACCWIISVLLEDFHNLSAVLSSAVAQIEKGRQGTENKPLPDLKTAKRLEKYSQIVGTICKHCQLDGKLGPHEGVLKKTFPKWNGKLVPKLAVQTIIPFANPRFPLELRNAALESAGMICESSPRNYAEANVYTAFHEVFDSEPSIPELESVILNSFKEFLSAEEQRSEQNPDADTLKGKAEKKRELTVIGGTNYDDIASATTNRFLKDIKRIAMSGPTDRALLATEVIGSINRQGLVHPKETIAVFIALETSANSRIADCAVTEHRRLHAKHETVVEREYVKALQVVFEYQRDIVGDPRGAYEPERDDEKKDNNSKLHNWMDVLKISRSKNRHKFLEKLCAQIDFDVSKLNASGDIPPHAQYAQFIVDNLAFFEYLTVGELHAVVSDIEKLVTSTGATVAQAIESEVFAVRMDALDDNATDPAAQASAATTEVNPKRLRQLVTGAMVLLAAWEVRTYLRRLYNMGTNRRDSKAKAQAKDLSKAPVKVQGVSAYKLWADLNTNLTALSSRERMLETCSSFVELMNIDKEFLVQDEDEGLDGEGPATPSMGSDEEGDEPSAGRGRKRKAHGNTPGGRKKRARSSSQPRKRGRPKKVPVAEDLDADGEFEDWS</sequence>
<evidence type="ECO:0000256" key="2">
    <source>
        <dbReference type="SAM" id="MobiDB-lite"/>
    </source>
</evidence>
<feature type="compositionally biased region" description="Low complexity" evidence="2">
    <location>
        <begin position="17"/>
        <end position="32"/>
    </location>
</feature>
<feature type="compositionally biased region" description="Polar residues" evidence="2">
    <location>
        <begin position="230"/>
        <end position="251"/>
    </location>
</feature>
<name>A0AA39WQN9_9PEZI</name>
<dbReference type="CDD" id="cd23958">
    <property type="entry name" value="SCC2"/>
    <property type="match status" value="1"/>
</dbReference>
<dbReference type="Proteomes" id="UP001175000">
    <property type="component" value="Unassembled WGS sequence"/>
</dbReference>
<reference evidence="4" key="1">
    <citation type="submission" date="2023-06" db="EMBL/GenBank/DDBJ databases">
        <title>Genome-scale phylogeny and comparative genomics of the fungal order Sordariales.</title>
        <authorList>
            <consortium name="Lawrence Berkeley National Laboratory"/>
            <person name="Hensen N."/>
            <person name="Bonometti L."/>
            <person name="Westerberg I."/>
            <person name="Brannstrom I.O."/>
            <person name="Guillou S."/>
            <person name="Cros-Aarteil S."/>
            <person name="Calhoun S."/>
            <person name="Haridas S."/>
            <person name="Kuo A."/>
            <person name="Mondo S."/>
            <person name="Pangilinan J."/>
            <person name="Riley R."/>
            <person name="Labutti K."/>
            <person name="Andreopoulos B."/>
            <person name="Lipzen A."/>
            <person name="Chen C."/>
            <person name="Yanf M."/>
            <person name="Daum C."/>
            <person name="Ng V."/>
            <person name="Clum A."/>
            <person name="Steindorff A."/>
            <person name="Ohm R."/>
            <person name="Martin F."/>
            <person name="Silar P."/>
            <person name="Natvig D."/>
            <person name="Lalanne C."/>
            <person name="Gautier V."/>
            <person name="Ament-Velasquez S.L."/>
            <person name="Kruys A."/>
            <person name="Hutchinson M.I."/>
            <person name="Powell A.J."/>
            <person name="Barry K."/>
            <person name="Miller A.N."/>
            <person name="Grigoriev I.V."/>
            <person name="Debuchy R."/>
            <person name="Gladieux P."/>
            <person name="Thoren M.H."/>
            <person name="Johannesson H."/>
        </authorList>
    </citation>
    <scope>NUCLEOTIDE SEQUENCE</scope>
    <source>
        <strain evidence="4">CBS 606.72</strain>
    </source>
</reference>
<dbReference type="GO" id="GO:0010468">
    <property type="term" value="P:regulation of gene expression"/>
    <property type="evidence" value="ECO:0007669"/>
    <property type="project" value="InterPro"/>
</dbReference>
<feature type="region of interest" description="Disordered" evidence="2">
    <location>
        <begin position="115"/>
        <end position="190"/>
    </location>
</feature>
<feature type="region of interest" description="Disordered" evidence="2">
    <location>
        <begin position="230"/>
        <end position="294"/>
    </location>
</feature>
<feature type="region of interest" description="Disordered" evidence="2">
    <location>
        <begin position="1823"/>
        <end position="1898"/>
    </location>
</feature>
<proteinExistence type="inferred from homology"/>
<dbReference type="InterPro" id="IPR011989">
    <property type="entry name" value="ARM-like"/>
</dbReference>
<dbReference type="Pfam" id="PF20168">
    <property type="entry name" value="PDS5"/>
    <property type="match status" value="1"/>
</dbReference>
<dbReference type="GO" id="GO:0003682">
    <property type="term" value="F:chromatin binding"/>
    <property type="evidence" value="ECO:0007669"/>
    <property type="project" value="TreeGrafter"/>
</dbReference>
<comment type="subcellular location">
    <subcellularLocation>
        <location evidence="1">Nucleus</location>
    </subcellularLocation>
</comment>
<protein>
    <recommendedName>
        <fullName evidence="1">Sister chromatid cohesion protein</fullName>
    </recommendedName>
</protein>
<keyword evidence="1" id="KW-0131">Cell cycle</keyword>
<organism evidence="4 5">
    <name type="scientific">Immersiella caudata</name>
    <dbReference type="NCBI Taxonomy" id="314043"/>
    <lineage>
        <taxon>Eukaryota</taxon>
        <taxon>Fungi</taxon>
        <taxon>Dikarya</taxon>
        <taxon>Ascomycota</taxon>
        <taxon>Pezizomycotina</taxon>
        <taxon>Sordariomycetes</taxon>
        <taxon>Sordariomycetidae</taxon>
        <taxon>Sordariales</taxon>
        <taxon>Lasiosphaeriaceae</taxon>
        <taxon>Immersiella</taxon>
    </lineage>
</organism>
<dbReference type="GO" id="GO:0061775">
    <property type="term" value="F:cohesin loader activity"/>
    <property type="evidence" value="ECO:0007669"/>
    <property type="project" value="InterPro"/>
</dbReference>
<keyword evidence="5" id="KW-1185">Reference proteome</keyword>
<dbReference type="Pfam" id="PF12830">
    <property type="entry name" value="Nipped-B_C"/>
    <property type="match status" value="1"/>
</dbReference>
<dbReference type="GO" id="GO:0090694">
    <property type="term" value="C:Scc2-Scc4 cohesin loading complex"/>
    <property type="evidence" value="ECO:0007669"/>
    <property type="project" value="TreeGrafter"/>
</dbReference>
<comment type="caution">
    <text evidence="4">The sequence shown here is derived from an EMBL/GenBank/DDBJ whole genome shotgun (WGS) entry which is preliminary data.</text>
</comment>